<evidence type="ECO:0000313" key="2">
    <source>
        <dbReference type="EMBL" id="MCM2394434.1"/>
    </source>
</evidence>
<gene>
    <name evidence="2" type="ORF">NBG84_40250</name>
</gene>
<proteinExistence type="predicted"/>
<name>A0ABT0V2J9_9ACTN</name>
<keyword evidence="1" id="KW-1133">Transmembrane helix</keyword>
<protein>
    <recommendedName>
        <fullName evidence="4">Holin</fullName>
    </recommendedName>
</protein>
<sequence length="87" mass="8930">MADHSYSLPDAETVLKTGATFARDLTERVLSTFLQAGIAGIVVTQPLDGSMWYAAGAGGVGAVIALGKGLLARFRSVTNSASFARGV</sequence>
<feature type="transmembrane region" description="Helical" evidence="1">
    <location>
        <begin position="51"/>
        <end position="71"/>
    </location>
</feature>
<dbReference type="EMBL" id="JAMQAW010000130">
    <property type="protein sequence ID" value="MCM2394434.1"/>
    <property type="molecule type" value="Genomic_DNA"/>
</dbReference>
<evidence type="ECO:0000256" key="1">
    <source>
        <dbReference type="SAM" id="Phobius"/>
    </source>
</evidence>
<keyword evidence="3" id="KW-1185">Reference proteome</keyword>
<dbReference type="Proteomes" id="UP001431429">
    <property type="component" value="Unassembled WGS sequence"/>
</dbReference>
<reference evidence="2" key="1">
    <citation type="submission" date="2022-06" db="EMBL/GenBank/DDBJ databases">
        <title>Genome public.</title>
        <authorList>
            <person name="Sun Q."/>
        </authorList>
    </citation>
    <scope>NUCLEOTIDE SEQUENCE</scope>
    <source>
        <strain evidence="2">CWNU-1</strain>
    </source>
</reference>
<accession>A0ABT0V2J9</accession>
<evidence type="ECO:0000313" key="3">
    <source>
        <dbReference type="Proteomes" id="UP001431429"/>
    </source>
</evidence>
<evidence type="ECO:0008006" key="4">
    <source>
        <dbReference type="Google" id="ProtNLM"/>
    </source>
</evidence>
<comment type="caution">
    <text evidence="2">The sequence shown here is derived from an EMBL/GenBank/DDBJ whole genome shotgun (WGS) entry which is preliminary data.</text>
</comment>
<dbReference type="RefSeq" id="WP_250924706.1">
    <property type="nucleotide sequence ID" value="NZ_JAMQAW010000130.1"/>
</dbReference>
<keyword evidence="1" id="KW-0472">Membrane</keyword>
<keyword evidence="1" id="KW-0812">Transmembrane</keyword>
<organism evidence="2 3">
    <name type="scientific">Streptomyces albipurpureus</name>
    <dbReference type="NCBI Taxonomy" id="2897419"/>
    <lineage>
        <taxon>Bacteria</taxon>
        <taxon>Bacillati</taxon>
        <taxon>Actinomycetota</taxon>
        <taxon>Actinomycetes</taxon>
        <taxon>Kitasatosporales</taxon>
        <taxon>Streptomycetaceae</taxon>
        <taxon>Streptomyces</taxon>
    </lineage>
</organism>